<dbReference type="HAMAP" id="MF_00073">
    <property type="entry name" value="NusB"/>
    <property type="match status" value="1"/>
</dbReference>
<dbReference type="SUPFAM" id="SSF48013">
    <property type="entry name" value="NusB-like"/>
    <property type="match status" value="1"/>
</dbReference>
<keyword evidence="4 6" id="KW-0805">Transcription regulation</keyword>
<dbReference type="PANTHER" id="PTHR11078:SF3">
    <property type="entry name" value="ANTITERMINATION NUSB DOMAIN-CONTAINING PROTEIN"/>
    <property type="match status" value="1"/>
</dbReference>
<evidence type="ECO:0000313" key="8">
    <source>
        <dbReference type="EMBL" id="RDY24845.1"/>
    </source>
</evidence>
<dbReference type="Proteomes" id="UP000243494">
    <property type="component" value="Unassembled WGS sequence"/>
</dbReference>
<evidence type="ECO:0000256" key="1">
    <source>
        <dbReference type="ARBA" id="ARBA00005952"/>
    </source>
</evidence>
<sequence length="169" mass="19754">MKSDKAKKVTTREYMMKLIYQANINKEDIQNLEGYINTFLNDNFEYIVNRYQELRLQYSNNPNLELENLKIEDIIDREYMIKICRALKDNSGVIDESINKFSKNWSIQRMPKVDLSILRLCVCEMMCLPEIPKKVSINEAVELAKIYCDDKSPKFINGILGSVVNEIGQ</sequence>
<dbReference type="GO" id="GO:0003723">
    <property type="term" value="F:RNA binding"/>
    <property type="evidence" value="ECO:0007669"/>
    <property type="project" value="UniProtKB-UniRule"/>
</dbReference>
<dbReference type="RefSeq" id="WP_095404796.1">
    <property type="nucleotide sequence ID" value="NZ_NOJZ02000001.1"/>
</dbReference>
<dbReference type="InterPro" id="IPR035926">
    <property type="entry name" value="NusB-like_sf"/>
</dbReference>
<gene>
    <name evidence="6 8" type="primary">nusB</name>
    <name evidence="8" type="ORF">CHF27_001210</name>
</gene>
<dbReference type="GO" id="GO:0005829">
    <property type="term" value="C:cytosol"/>
    <property type="evidence" value="ECO:0007669"/>
    <property type="project" value="TreeGrafter"/>
</dbReference>
<accession>A0A371IWJ2</accession>
<proteinExistence type="inferred from homology"/>
<keyword evidence="5 6" id="KW-0804">Transcription</keyword>
<reference evidence="8 9" key="1">
    <citation type="journal article" date="2017" name="Genome Announc.">
        <title>Draft Genome Sequence of Romboutsia maritimum sp. nov. Strain CCRI-22766(T), Isolated from Coastal Estuarine Mud.</title>
        <authorList>
            <person name="Maheux A.F."/>
            <person name="Boudreau D.K."/>
            <person name="Berube E."/>
            <person name="Boissinot M."/>
            <person name="Raymond F."/>
            <person name="Brodeur S."/>
            <person name="Corbeil J."/>
            <person name="Brightwell G."/>
            <person name="Broda D."/>
            <person name="Omar R.F."/>
            <person name="Bergeron M.G."/>
        </authorList>
    </citation>
    <scope>NUCLEOTIDE SEQUENCE [LARGE SCALE GENOMIC DNA]</scope>
    <source>
        <strain evidence="8 9">CCRI-22766</strain>
    </source>
</reference>
<comment type="similarity">
    <text evidence="1 6">Belongs to the NusB family.</text>
</comment>
<evidence type="ECO:0000256" key="5">
    <source>
        <dbReference type="ARBA" id="ARBA00023163"/>
    </source>
</evidence>
<evidence type="ECO:0000313" key="9">
    <source>
        <dbReference type="Proteomes" id="UP000243494"/>
    </source>
</evidence>
<dbReference type="NCBIfam" id="TIGR01951">
    <property type="entry name" value="nusB"/>
    <property type="match status" value="1"/>
</dbReference>
<dbReference type="Gene3D" id="1.10.940.10">
    <property type="entry name" value="NusB-like"/>
    <property type="match status" value="1"/>
</dbReference>
<keyword evidence="2 6" id="KW-0889">Transcription antitermination</keyword>
<dbReference type="GO" id="GO:0006353">
    <property type="term" value="P:DNA-templated transcription termination"/>
    <property type="evidence" value="ECO:0007669"/>
    <property type="project" value="UniProtKB-UniRule"/>
</dbReference>
<dbReference type="GO" id="GO:0031564">
    <property type="term" value="P:transcription antitermination"/>
    <property type="evidence" value="ECO:0007669"/>
    <property type="project" value="UniProtKB-KW"/>
</dbReference>
<protein>
    <recommendedName>
        <fullName evidence="6">Transcription antitermination protein NusB</fullName>
    </recommendedName>
    <alternativeName>
        <fullName evidence="6">Antitermination factor NusB</fullName>
    </alternativeName>
</protein>
<dbReference type="EMBL" id="NOJZ02000001">
    <property type="protein sequence ID" value="RDY24845.1"/>
    <property type="molecule type" value="Genomic_DNA"/>
</dbReference>
<evidence type="ECO:0000256" key="6">
    <source>
        <dbReference type="HAMAP-Rule" id="MF_00073"/>
    </source>
</evidence>
<evidence type="ECO:0000256" key="4">
    <source>
        <dbReference type="ARBA" id="ARBA00023015"/>
    </source>
</evidence>
<dbReference type="PANTHER" id="PTHR11078">
    <property type="entry name" value="N UTILIZATION SUBSTANCE PROTEIN B-RELATED"/>
    <property type="match status" value="1"/>
</dbReference>
<evidence type="ECO:0000256" key="3">
    <source>
        <dbReference type="ARBA" id="ARBA00022884"/>
    </source>
</evidence>
<dbReference type="OrthoDB" id="9811381at2"/>
<evidence type="ECO:0000256" key="2">
    <source>
        <dbReference type="ARBA" id="ARBA00022814"/>
    </source>
</evidence>
<feature type="domain" description="NusB/RsmB/TIM44" evidence="7">
    <location>
        <begin position="11"/>
        <end position="164"/>
    </location>
</feature>
<comment type="caution">
    <text evidence="8">The sequence shown here is derived from an EMBL/GenBank/DDBJ whole genome shotgun (WGS) entry which is preliminary data.</text>
</comment>
<dbReference type="AlphaFoldDB" id="A0A371IWJ2"/>
<evidence type="ECO:0000259" key="7">
    <source>
        <dbReference type="Pfam" id="PF01029"/>
    </source>
</evidence>
<dbReference type="Pfam" id="PF01029">
    <property type="entry name" value="NusB"/>
    <property type="match status" value="1"/>
</dbReference>
<keyword evidence="9" id="KW-1185">Reference proteome</keyword>
<comment type="function">
    <text evidence="6">Involved in transcription antitermination. Required for transcription of ribosomal RNA (rRNA) genes. Binds specifically to the boxA antiterminator sequence of the ribosomal RNA (rrn) operons.</text>
</comment>
<dbReference type="InterPro" id="IPR006027">
    <property type="entry name" value="NusB_RsmB_TIM44"/>
</dbReference>
<keyword evidence="3 6" id="KW-0694">RNA-binding</keyword>
<name>A0A371IWJ2_9FIRM</name>
<organism evidence="8 9">
    <name type="scientific">Romboutsia maritimum</name>
    <dbReference type="NCBI Taxonomy" id="2020948"/>
    <lineage>
        <taxon>Bacteria</taxon>
        <taxon>Bacillati</taxon>
        <taxon>Bacillota</taxon>
        <taxon>Clostridia</taxon>
        <taxon>Peptostreptococcales</taxon>
        <taxon>Peptostreptococcaceae</taxon>
        <taxon>Romboutsia</taxon>
    </lineage>
</organism>
<dbReference type="InterPro" id="IPR011605">
    <property type="entry name" value="NusB_fam"/>
</dbReference>